<accession>A0A520KXP1</accession>
<dbReference type="Proteomes" id="UP000320766">
    <property type="component" value="Unassembled WGS sequence"/>
</dbReference>
<name>A0A520KXP1_9EURY</name>
<proteinExistence type="inferred from homology"/>
<dbReference type="AlphaFoldDB" id="A0A520KXP1"/>
<organism evidence="5 6">
    <name type="scientific">Candidatus Methanolliviera hydrocarbonicum</name>
    <dbReference type="NCBI Taxonomy" id="2491085"/>
    <lineage>
        <taxon>Archaea</taxon>
        <taxon>Methanobacteriati</taxon>
        <taxon>Methanobacteriota</taxon>
        <taxon>Candidatus Methanoliparia</taxon>
        <taxon>Candidatus Methanoliparales</taxon>
        <taxon>Candidatus Methanollivieraceae</taxon>
        <taxon>Candidatus Methanolliviera</taxon>
    </lineage>
</organism>
<evidence type="ECO:0000313" key="5">
    <source>
        <dbReference type="EMBL" id="RZN70919.1"/>
    </source>
</evidence>
<dbReference type="Gene3D" id="3.40.50.11900">
    <property type="match status" value="1"/>
</dbReference>
<keyword evidence="3" id="KW-0408">Iron</keyword>
<evidence type="ECO:0000256" key="1">
    <source>
        <dbReference type="ARBA" id="ARBA00005806"/>
    </source>
</evidence>
<dbReference type="EMBL" id="RXIL01000048">
    <property type="protein sequence ID" value="RZN70919.1"/>
    <property type="molecule type" value="Genomic_DNA"/>
</dbReference>
<dbReference type="PANTHER" id="PTHR30548">
    <property type="entry name" value="2-HYDROXYGLUTARYL-COA DEHYDRATASE, D-COMPONENT-RELATED"/>
    <property type="match status" value="1"/>
</dbReference>
<comment type="similarity">
    <text evidence="1">Belongs to the FldB/FldC dehydratase alpha/beta subunit family.</text>
</comment>
<dbReference type="Gene3D" id="3.40.50.11890">
    <property type="match status" value="1"/>
</dbReference>
<dbReference type="PANTHER" id="PTHR30548:SF5">
    <property type="entry name" value="SUBUNIT OF OXYGEN-SENSITIVE 2-HYDROXYISOCAPROYL-COA DEHYDRATASE"/>
    <property type="match status" value="1"/>
</dbReference>
<reference evidence="5 6" key="1">
    <citation type="journal article" date="2019" name="Nat. Microbiol.">
        <title>Wide diversity of methane and short-chain alkane metabolisms in uncultured archaea.</title>
        <authorList>
            <person name="Borrel G."/>
            <person name="Adam P.S."/>
            <person name="McKay L.J."/>
            <person name="Chen L.X."/>
            <person name="Sierra-Garcia I.N."/>
            <person name="Sieber C.M."/>
            <person name="Letourneur Q."/>
            <person name="Ghozlane A."/>
            <person name="Andersen G.L."/>
            <person name="Li W.J."/>
            <person name="Hallam S.J."/>
            <person name="Muyzer G."/>
            <person name="de Oliveira V.M."/>
            <person name="Inskeep W.P."/>
            <person name="Banfield J.F."/>
            <person name="Gribaldo S."/>
        </authorList>
    </citation>
    <scope>NUCLEOTIDE SEQUENCE [LARGE SCALE GENOMIC DNA]</scope>
    <source>
        <strain evidence="5">NM1b</strain>
    </source>
</reference>
<protein>
    <submittedName>
        <fullName evidence="5">2-hydroxyacyl-CoA dehydratase</fullName>
    </submittedName>
</protein>
<comment type="caution">
    <text evidence="5">The sequence shown here is derived from an EMBL/GenBank/DDBJ whole genome shotgun (WGS) entry which is preliminary data.</text>
</comment>
<dbReference type="Pfam" id="PF06050">
    <property type="entry name" value="HGD-D"/>
    <property type="match status" value="1"/>
</dbReference>
<evidence type="ECO:0000256" key="2">
    <source>
        <dbReference type="ARBA" id="ARBA00022723"/>
    </source>
</evidence>
<keyword evidence="2" id="KW-0479">Metal-binding</keyword>
<evidence type="ECO:0000256" key="4">
    <source>
        <dbReference type="ARBA" id="ARBA00023014"/>
    </source>
</evidence>
<dbReference type="InterPro" id="IPR010327">
    <property type="entry name" value="FldB/FldC_alpha/beta"/>
</dbReference>
<gene>
    <name evidence="5" type="ORF">EF807_02680</name>
</gene>
<sequence>MELSIKKPFFTPKDLSWHERAKWWKDKGKRVLGYLCSDFPEEIVYAGGILPIRILGSNEAISEAYKYSINPYSCYVTRSILDIALKGELSDFDGLAITTTCDACGLDIYWRMEDQVKGSFPFLYLLPRPSISKTESSHKFFRVELFRFKESLEEFLQEEIPKSSLAHAIKVYNQNRSLLREIYDLRGEGFISGVDAASAVFSSMGNPKDESNLLLSRMIEEAKVREPKSSAAPRIHLSGSVLFNLELFELIEDLGGTVVSDDLCVGSRYFWDPVSTDRDPLEALATRYLDKEPACPCMNTESKVEDRLNFILMMLERYKADAVVFCLHKYCDTHQLDYQILAEELEEREIPFLVHIIEQNIGTAQLRTKLEALFEIINGRG</sequence>
<keyword evidence="4" id="KW-0411">Iron-sulfur</keyword>
<evidence type="ECO:0000256" key="3">
    <source>
        <dbReference type="ARBA" id="ARBA00023004"/>
    </source>
</evidence>
<dbReference type="GO" id="GO:0046872">
    <property type="term" value="F:metal ion binding"/>
    <property type="evidence" value="ECO:0007669"/>
    <property type="project" value="UniProtKB-KW"/>
</dbReference>
<dbReference type="Gene3D" id="1.20.1270.370">
    <property type="match status" value="1"/>
</dbReference>
<evidence type="ECO:0000313" key="6">
    <source>
        <dbReference type="Proteomes" id="UP000320766"/>
    </source>
</evidence>
<dbReference type="GO" id="GO:0051536">
    <property type="term" value="F:iron-sulfur cluster binding"/>
    <property type="evidence" value="ECO:0007669"/>
    <property type="project" value="UniProtKB-KW"/>
</dbReference>